<dbReference type="Gene3D" id="1.25.40.10">
    <property type="entry name" value="Tetratricopeptide repeat domain"/>
    <property type="match status" value="1"/>
</dbReference>
<comment type="function">
    <text evidence="11">Has a role in mitochondrial fission. Has a role in outer membrane fission but not matrix separation.</text>
</comment>
<dbReference type="InterPro" id="IPR028058">
    <property type="entry name" value="Fis1_TPR_N"/>
</dbReference>
<dbReference type="GO" id="GO:0000422">
    <property type="term" value="P:autophagy of mitochondrion"/>
    <property type="evidence" value="ECO:0007669"/>
    <property type="project" value="TreeGrafter"/>
</dbReference>
<dbReference type="GO" id="GO:0005778">
    <property type="term" value="C:peroxisomal membrane"/>
    <property type="evidence" value="ECO:0007669"/>
    <property type="project" value="TreeGrafter"/>
</dbReference>
<dbReference type="InterPro" id="IPR011990">
    <property type="entry name" value="TPR-like_helical_dom_sf"/>
</dbReference>
<feature type="transmembrane region" description="Helical" evidence="13">
    <location>
        <begin position="126"/>
        <end position="148"/>
    </location>
</feature>
<sequence>MKNDVMPMAQEAEAPLSPAEVEVLRKQFVKEGEYVTVQTKFNYAWCLIRSTDRQQISQGIKLLTEIFHDSPERRRECLYYLAIGHYKIGNYSEARKFNRELLKHEPRNDQARDLDRRIDEKVSSEGAIGLAIIGGAVTVGAALLAAIVKRSRQ</sequence>
<protein>
    <recommendedName>
        <fullName evidence="3 12">Mitochondrial fission 1 protein</fullName>
    </recommendedName>
</protein>
<evidence type="ECO:0000256" key="11">
    <source>
        <dbReference type="ARBA" id="ARBA00025016"/>
    </source>
</evidence>
<accession>A0A8H7S5A3</accession>
<keyword evidence="4 13" id="KW-0812">Transmembrane</keyword>
<keyword evidence="10 12" id="KW-0472">Membrane</keyword>
<dbReference type="InterPro" id="IPR033745">
    <property type="entry name" value="Fis1_cytosol"/>
</dbReference>
<dbReference type="Pfam" id="PF14853">
    <property type="entry name" value="Fis1_TPR_C"/>
    <property type="match status" value="1"/>
</dbReference>
<evidence type="ECO:0000256" key="10">
    <source>
        <dbReference type="ARBA" id="ARBA00023136"/>
    </source>
</evidence>
<comment type="caution">
    <text evidence="14">The sequence shown here is derived from an EMBL/GenBank/DDBJ whole genome shotgun (WGS) entry which is preliminary data.</text>
</comment>
<evidence type="ECO:0000256" key="2">
    <source>
        <dbReference type="ARBA" id="ARBA00008937"/>
    </source>
</evidence>
<name>A0A8H7S5A3_9FUNG</name>
<keyword evidence="7" id="KW-0802">TPR repeat</keyword>
<dbReference type="PANTHER" id="PTHR13247">
    <property type="entry name" value="TETRATRICOPEPTIDE REPEAT PROTEIN 11 TPR REPEAT PROTEIN 11"/>
    <property type="match status" value="1"/>
</dbReference>
<comment type="subcellular location">
    <subcellularLocation>
        <location evidence="1">Mitochondrion outer membrane</location>
        <topology evidence="1">Single-pass membrane protein</topology>
    </subcellularLocation>
</comment>
<organism evidence="14 15">
    <name type="scientific">Circinella minor</name>
    <dbReference type="NCBI Taxonomy" id="1195481"/>
    <lineage>
        <taxon>Eukaryota</taxon>
        <taxon>Fungi</taxon>
        <taxon>Fungi incertae sedis</taxon>
        <taxon>Mucoromycota</taxon>
        <taxon>Mucoromycotina</taxon>
        <taxon>Mucoromycetes</taxon>
        <taxon>Mucorales</taxon>
        <taxon>Lichtheimiaceae</taxon>
        <taxon>Circinella</taxon>
    </lineage>
</organism>
<keyword evidence="5" id="KW-0677">Repeat</keyword>
<proteinExistence type="inferred from homology"/>
<keyword evidence="9 12" id="KW-0496">Mitochondrion</keyword>
<dbReference type="AlphaFoldDB" id="A0A8H7S5A3"/>
<dbReference type="InterPro" id="IPR016543">
    <property type="entry name" value="Fis1"/>
</dbReference>
<evidence type="ECO:0000256" key="12">
    <source>
        <dbReference type="PIRNR" id="PIRNR008835"/>
    </source>
</evidence>
<evidence type="ECO:0000256" key="13">
    <source>
        <dbReference type="SAM" id="Phobius"/>
    </source>
</evidence>
<gene>
    <name evidence="14" type="ORF">INT45_012717</name>
</gene>
<evidence type="ECO:0000256" key="1">
    <source>
        <dbReference type="ARBA" id="ARBA00004572"/>
    </source>
</evidence>
<dbReference type="Pfam" id="PF14852">
    <property type="entry name" value="Fis1_TPR_N"/>
    <property type="match status" value="1"/>
</dbReference>
<dbReference type="EMBL" id="JAEPRB010000053">
    <property type="protein sequence ID" value="KAG2223844.1"/>
    <property type="molecule type" value="Genomic_DNA"/>
</dbReference>
<evidence type="ECO:0000256" key="7">
    <source>
        <dbReference type="ARBA" id="ARBA00022803"/>
    </source>
</evidence>
<evidence type="ECO:0000256" key="6">
    <source>
        <dbReference type="ARBA" id="ARBA00022787"/>
    </source>
</evidence>
<evidence type="ECO:0000313" key="15">
    <source>
        <dbReference type="Proteomes" id="UP000646827"/>
    </source>
</evidence>
<evidence type="ECO:0000313" key="14">
    <source>
        <dbReference type="EMBL" id="KAG2223844.1"/>
    </source>
</evidence>
<dbReference type="GO" id="GO:0016559">
    <property type="term" value="P:peroxisome fission"/>
    <property type="evidence" value="ECO:0007669"/>
    <property type="project" value="TreeGrafter"/>
</dbReference>
<evidence type="ECO:0000256" key="4">
    <source>
        <dbReference type="ARBA" id="ARBA00022692"/>
    </source>
</evidence>
<evidence type="ECO:0000256" key="8">
    <source>
        <dbReference type="ARBA" id="ARBA00022989"/>
    </source>
</evidence>
<dbReference type="OrthoDB" id="421154at2759"/>
<reference evidence="14 15" key="1">
    <citation type="submission" date="2020-12" db="EMBL/GenBank/DDBJ databases">
        <title>Metabolic potential, ecology and presence of endohyphal bacteria is reflected in genomic diversity of Mucoromycotina.</title>
        <authorList>
            <person name="Muszewska A."/>
            <person name="Okrasinska A."/>
            <person name="Steczkiewicz K."/>
            <person name="Drgas O."/>
            <person name="Orlowska M."/>
            <person name="Perlinska-Lenart U."/>
            <person name="Aleksandrzak-Piekarczyk T."/>
            <person name="Szatraj K."/>
            <person name="Zielenkiewicz U."/>
            <person name="Pilsyk S."/>
            <person name="Malc E."/>
            <person name="Mieczkowski P."/>
            <person name="Kruszewska J.S."/>
            <person name="Biernat P."/>
            <person name="Pawlowska J."/>
        </authorList>
    </citation>
    <scope>NUCLEOTIDE SEQUENCE [LARGE SCALE GENOMIC DNA]</scope>
    <source>
        <strain evidence="14 15">CBS 142.35</strain>
    </source>
</reference>
<comment type="similarity">
    <text evidence="2 12">Belongs to the FIS1 family.</text>
</comment>
<dbReference type="SUPFAM" id="SSF48452">
    <property type="entry name" value="TPR-like"/>
    <property type="match status" value="1"/>
</dbReference>
<dbReference type="PIRSF" id="PIRSF008835">
    <property type="entry name" value="TPR_repeat_11_Fis1"/>
    <property type="match status" value="1"/>
</dbReference>
<evidence type="ECO:0000256" key="5">
    <source>
        <dbReference type="ARBA" id="ARBA00022737"/>
    </source>
</evidence>
<comment type="domain">
    <text evidence="12">The C-terminus is required for mitochondrial localization, while the N-terminus is necessary for mitochondrial fission.</text>
</comment>
<keyword evidence="15" id="KW-1185">Reference proteome</keyword>
<keyword evidence="6 12" id="KW-1000">Mitochondrion outer membrane</keyword>
<dbReference type="Proteomes" id="UP000646827">
    <property type="component" value="Unassembled WGS sequence"/>
</dbReference>
<dbReference type="InterPro" id="IPR028061">
    <property type="entry name" value="Fis1_TPR_C"/>
</dbReference>
<dbReference type="CDD" id="cd12212">
    <property type="entry name" value="Fis1"/>
    <property type="match status" value="1"/>
</dbReference>
<dbReference type="GO" id="GO:0005741">
    <property type="term" value="C:mitochondrial outer membrane"/>
    <property type="evidence" value="ECO:0007669"/>
    <property type="project" value="UniProtKB-SubCell"/>
</dbReference>
<dbReference type="FunFam" id="1.25.40.10:FF:000179">
    <property type="entry name" value="Mitochondrial fission 1 protein"/>
    <property type="match status" value="1"/>
</dbReference>
<dbReference type="PANTHER" id="PTHR13247:SF0">
    <property type="entry name" value="MITOCHONDRIAL FISSION 1 PROTEIN"/>
    <property type="match status" value="1"/>
</dbReference>
<keyword evidence="8 13" id="KW-1133">Transmembrane helix</keyword>
<dbReference type="GO" id="GO:0000266">
    <property type="term" value="P:mitochondrial fission"/>
    <property type="evidence" value="ECO:0007669"/>
    <property type="project" value="UniProtKB-UniRule"/>
</dbReference>
<evidence type="ECO:0000256" key="3">
    <source>
        <dbReference type="ARBA" id="ARBA00014314"/>
    </source>
</evidence>
<evidence type="ECO:0000256" key="9">
    <source>
        <dbReference type="ARBA" id="ARBA00023128"/>
    </source>
</evidence>